<dbReference type="PROSITE" id="PS50026">
    <property type="entry name" value="EGF_3"/>
    <property type="match status" value="2"/>
</dbReference>
<dbReference type="InterPro" id="IPR000152">
    <property type="entry name" value="EGF-type_Asp/Asn_hydroxyl_site"/>
</dbReference>
<feature type="domain" description="EGF-like" evidence="4">
    <location>
        <begin position="2"/>
        <end position="37"/>
    </location>
</feature>
<organism evidence="6 7">
    <name type="scientific">Branchiostoma floridae</name>
    <name type="common">Florida lancelet</name>
    <name type="synonym">Amphioxus</name>
    <dbReference type="NCBI Taxonomy" id="7739"/>
    <lineage>
        <taxon>Eukaryota</taxon>
        <taxon>Metazoa</taxon>
        <taxon>Chordata</taxon>
        <taxon>Cephalochordata</taxon>
        <taxon>Leptocardii</taxon>
        <taxon>Amphioxiformes</taxon>
        <taxon>Branchiostomatidae</taxon>
        <taxon>Branchiostoma</taxon>
    </lineage>
</organism>
<feature type="domain" description="EGF-like" evidence="4">
    <location>
        <begin position="39"/>
        <end position="74"/>
    </location>
</feature>
<dbReference type="PROSITE" id="PS50041">
    <property type="entry name" value="C_TYPE_LECTIN_2"/>
    <property type="match status" value="2"/>
</dbReference>
<feature type="disulfide bond" evidence="3">
    <location>
        <begin position="64"/>
        <end position="73"/>
    </location>
</feature>
<dbReference type="InterPro" id="IPR001881">
    <property type="entry name" value="EGF-like_Ca-bd_dom"/>
</dbReference>
<dbReference type="InterPro" id="IPR018097">
    <property type="entry name" value="EGF_Ca-bd_CS"/>
</dbReference>
<keyword evidence="2 3" id="KW-1015">Disulfide bond</keyword>
<dbReference type="RefSeq" id="XP_035696701.1">
    <property type="nucleotide sequence ID" value="XM_035840808.1"/>
</dbReference>
<dbReference type="InterPro" id="IPR000742">
    <property type="entry name" value="EGF"/>
</dbReference>
<comment type="caution">
    <text evidence="3">Lacks conserved residue(s) required for the propagation of feature annotation.</text>
</comment>
<feature type="disulfide bond" evidence="3">
    <location>
        <begin position="43"/>
        <end position="53"/>
    </location>
</feature>
<keyword evidence="1 3" id="KW-0245">EGF-like domain</keyword>
<keyword evidence="6" id="KW-1185">Reference proteome</keyword>
<dbReference type="Pfam" id="PF00059">
    <property type="entry name" value="Lectin_C"/>
    <property type="match status" value="1"/>
</dbReference>
<dbReference type="SUPFAM" id="SSF56436">
    <property type="entry name" value="C-type lectin-like"/>
    <property type="match status" value="2"/>
</dbReference>
<name>A0A9J7M8F7_BRAFL</name>
<feature type="domain" description="C-type lectin" evidence="5">
    <location>
        <begin position="83"/>
        <end position="196"/>
    </location>
</feature>
<dbReference type="OrthoDB" id="430340at2759"/>
<dbReference type="Gene3D" id="2.10.25.10">
    <property type="entry name" value="Laminin"/>
    <property type="match status" value="1"/>
</dbReference>
<evidence type="ECO:0000313" key="6">
    <source>
        <dbReference type="Proteomes" id="UP000001554"/>
    </source>
</evidence>
<dbReference type="PROSITE" id="PS00022">
    <property type="entry name" value="EGF_1"/>
    <property type="match status" value="2"/>
</dbReference>
<dbReference type="CDD" id="cd00054">
    <property type="entry name" value="EGF_CA"/>
    <property type="match status" value="1"/>
</dbReference>
<dbReference type="GO" id="GO:0005509">
    <property type="term" value="F:calcium ion binding"/>
    <property type="evidence" value="ECO:0007669"/>
    <property type="project" value="InterPro"/>
</dbReference>
<dbReference type="GeneID" id="118430098"/>
<gene>
    <name evidence="7" type="primary">LOC118430098</name>
</gene>
<reference evidence="7" key="2">
    <citation type="submission" date="2025-08" db="UniProtKB">
        <authorList>
            <consortium name="RefSeq"/>
        </authorList>
    </citation>
    <scope>IDENTIFICATION</scope>
    <source>
        <strain evidence="7">S238N-H82</strain>
        <tissue evidence="7">Testes</tissue>
    </source>
</reference>
<reference evidence="6" key="1">
    <citation type="journal article" date="2020" name="Nat. Ecol. Evol.">
        <title>Deeply conserved synteny resolves early events in vertebrate evolution.</title>
        <authorList>
            <person name="Simakov O."/>
            <person name="Marletaz F."/>
            <person name="Yue J.X."/>
            <person name="O'Connell B."/>
            <person name="Jenkins J."/>
            <person name="Brandt A."/>
            <person name="Calef R."/>
            <person name="Tung C.H."/>
            <person name="Huang T.K."/>
            <person name="Schmutz J."/>
            <person name="Satoh N."/>
            <person name="Yu J.K."/>
            <person name="Putnam N.H."/>
            <person name="Green R.E."/>
            <person name="Rokhsar D.S."/>
        </authorList>
    </citation>
    <scope>NUCLEOTIDE SEQUENCE [LARGE SCALE GENOMIC DNA]</scope>
    <source>
        <strain evidence="6">S238N-H82</strain>
    </source>
</reference>
<dbReference type="CDD" id="cd00037">
    <property type="entry name" value="CLECT"/>
    <property type="match status" value="2"/>
</dbReference>
<dbReference type="Proteomes" id="UP000001554">
    <property type="component" value="Chromosome 14"/>
</dbReference>
<accession>A0A9J7M8F7</accession>
<dbReference type="PANTHER" id="PTHR22803">
    <property type="entry name" value="MANNOSE, PHOSPHOLIPASE, LECTIN RECEPTOR RELATED"/>
    <property type="match status" value="1"/>
</dbReference>
<dbReference type="InterPro" id="IPR001304">
    <property type="entry name" value="C-type_lectin-like"/>
</dbReference>
<dbReference type="SMART" id="SM00034">
    <property type="entry name" value="CLECT"/>
    <property type="match status" value="1"/>
</dbReference>
<evidence type="ECO:0000256" key="2">
    <source>
        <dbReference type="ARBA" id="ARBA00023157"/>
    </source>
</evidence>
<dbReference type="SMART" id="SM00179">
    <property type="entry name" value="EGF_CA"/>
    <property type="match status" value="2"/>
</dbReference>
<dbReference type="SUPFAM" id="SSF57196">
    <property type="entry name" value="EGF/Laminin"/>
    <property type="match status" value="2"/>
</dbReference>
<dbReference type="PROSITE" id="PS00010">
    <property type="entry name" value="ASX_HYDROXYL"/>
    <property type="match status" value="2"/>
</dbReference>
<protein>
    <submittedName>
        <fullName evidence="7">Neurocan core protein-like</fullName>
    </submittedName>
</protein>
<sequence>MNIDECARKPCQRGRCVNQDGGYKCTCSRGWRGQNCQKVATDCNAESCLHGDCGNKDGGYKCTCRQGWPGQNCNRDPYDWARKGSTRYKVFLERKSYTAAQQTCAQNRGLLAVIKTEAVYKFLLTLIRRADPRRDYWFGMNNLANGNKWMWLDGTPLDDCSFRKWAPGEPNKQQPYQNCAHLWAARGHQWDDQYCDGQYGEASFVCQIGPGEDCDKGGDGYTSLGCWQDTYDKLLPSLEGADPRLDGHFFYRQNGIEKCYQVALSRGFTVFGVTYGGACVGSADGHNKYMKRRRTTGCTRDGKGGHMAIEVYQITAPRVRCKQGWSKYKQHCYWLGRGSPVDWPRARSLCERHGADLASIKDADENNFITSLISNGGQ</sequence>
<evidence type="ECO:0000256" key="3">
    <source>
        <dbReference type="PROSITE-ProRule" id="PRU00076"/>
    </source>
</evidence>
<feature type="domain" description="C-type lectin" evidence="5">
    <location>
        <begin position="328"/>
        <end position="378"/>
    </location>
</feature>
<dbReference type="InterPro" id="IPR049883">
    <property type="entry name" value="NOTCH1_EGF-like"/>
</dbReference>
<dbReference type="PROSITE" id="PS01187">
    <property type="entry name" value="EGF_CA"/>
    <property type="match status" value="1"/>
</dbReference>
<feature type="disulfide bond" evidence="3">
    <location>
        <begin position="6"/>
        <end position="16"/>
    </location>
</feature>
<dbReference type="Pfam" id="PF07645">
    <property type="entry name" value="EGF_CA"/>
    <property type="match status" value="1"/>
</dbReference>
<dbReference type="InterPro" id="IPR050111">
    <property type="entry name" value="C-type_lectin/snaclec_domain"/>
</dbReference>
<feature type="disulfide bond" evidence="3">
    <location>
        <begin position="27"/>
        <end position="36"/>
    </location>
</feature>
<dbReference type="SMART" id="SM00181">
    <property type="entry name" value="EGF"/>
    <property type="match status" value="2"/>
</dbReference>
<dbReference type="Gene3D" id="3.10.100.10">
    <property type="entry name" value="Mannose-Binding Protein A, subunit A"/>
    <property type="match status" value="2"/>
</dbReference>
<proteinExistence type="predicted"/>
<dbReference type="AlphaFoldDB" id="A0A9J7M8F7"/>
<evidence type="ECO:0000256" key="1">
    <source>
        <dbReference type="ARBA" id="ARBA00022536"/>
    </source>
</evidence>
<evidence type="ECO:0000259" key="4">
    <source>
        <dbReference type="PROSITE" id="PS50026"/>
    </source>
</evidence>
<dbReference type="InterPro" id="IPR016187">
    <property type="entry name" value="CTDL_fold"/>
</dbReference>
<dbReference type="InterPro" id="IPR016186">
    <property type="entry name" value="C-type_lectin-like/link_sf"/>
</dbReference>
<dbReference type="KEGG" id="bfo:118430098"/>
<dbReference type="PROSITE" id="PS01186">
    <property type="entry name" value="EGF_2"/>
    <property type="match status" value="2"/>
</dbReference>
<evidence type="ECO:0000259" key="5">
    <source>
        <dbReference type="PROSITE" id="PS50041"/>
    </source>
</evidence>
<evidence type="ECO:0000313" key="7">
    <source>
        <dbReference type="RefSeq" id="XP_035696701.1"/>
    </source>
</evidence>
<dbReference type="FunFam" id="2.10.25.10:FF:000901">
    <property type="entry name" value="Uncharacterized protein"/>
    <property type="match status" value="1"/>
</dbReference>